<protein>
    <submittedName>
        <fullName evidence="2">DUF4861 domain-containing protein</fullName>
    </submittedName>
</protein>
<proteinExistence type="predicted"/>
<feature type="chain" id="PRO_5043543924" evidence="1">
    <location>
        <begin position="24"/>
        <end position="416"/>
    </location>
</feature>
<evidence type="ECO:0000313" key="2">
    <source>
        <dbReference type="EMBL" id="MDO6422993.1"/>
    </source>
</evidence>
<gene>
    <name evidence="2" type="ORF">Q4521_10950</name>
</gene>
<organism evidence="2 3">
    <name type="scientific">Saccharophagus degradans</name>
    <dbReference type="NCBI Taxonomy" id="86304"/>
    <lineage>
        <taxon>Bacteria</taxon>
        <taxon>Pseudomonadati</taxon>
        <taxon>Pseudomonadota</taxon>
        <taxon>Gammaproteobacteria</taxon>
        <taxon>Cellvibrionales</taxon>
        <taxon>Cellvibrionaceae</taxon>
        <taxon>Saccharophagus</taxon>
    </lineage>
</organism>
<dbReference type="Proteomes" id="UP001169760">
    <property type="component" value="Unassembled WGS sequence"/>
</dbReference>
<dbReference type="PROSITE" id="PS51257">
    <property type="entry name" value="PROKAR_LIPOPROTEIN"/>
    <property type="match status" value="1"/>
</dbReference>
<dbReference type="EMBL" id="JAUOPB010000007">
    <property type="protein sequence ID" value="MDO6422993.1"/>
    <property type="molecule type" value="Genomic_DNA"/>
</dbReference>
<dbReference type="Pfam" id="PF16153">
    <property type="entry name" value="DUF4861"/>
    <property type="match status" value="1"/>
</dbReference>
<keyword evidence="1" id="KW-0732">Signal</keyword>
<feature type="signal peptide" evidence="1">
    <location>
        <begin position="1"/>
        <end position="23"/>
    </location>
</feature>
<evidence type="ECO:0000256" key="1">
    <source>
        <dbReference type="SAM" id="SignalP"/>
    </source>
</evidence>
<dbReference type="InterPro" id="IPR032342">
    <property type="entry name" value="DUF4861"/>
</dbReference>
<accession>A0AAW7X8B8</accession>
<sequence length="416" mass="45876">MRIQLIPNFVTAALLSLSAYGCAATPAALEQTITLDAHNPLAVSRKGEQTLIPLALLNLADDTNNSTYVAQINGSFVPSQLVDTDADGQQDSLLLITDYAPNAKVRIHVSTLKGGKLNPQYTPLTQAEMGVRVGGKKVGETWQGGEYQQVNELTNPANHTIGDKLYKYEGFGWESDLMAYRFYFDERGLIDIFGKRTPDLVLHEVGLDGGDYHAMSDWGMDVLKVGPSLGLAGIAAWQNEAIQPIQNVDSLSVKLQSGPLHSHATVEQTGWKLGEQAIDLRRRYSINAHSHLTYVQAFTNQEIPQLAVGIVKHNVEKLSYLNKQSEWLYLATFGEQSLADDQLGMAIFFRASDLHKVTKDKLNELAVLNAGKNLDFYFAARWAGEASPITSKQQFLGYLETTRQALNNPIKVTRAK</sequence>
<dbReference type="AlphaFoldDB" id="A0AAW7X8B8"/>
<reference evidence="2" key="1">
    <citation type="submission" date="2023-07" db="EMBL/GenBank/DDBJ databases">
        <title>Genome content predicts the carbon catabolic preferences of heterotrophic bacteria.</title>
        <authorList>
            <person name="Gralka M."/>
        </authorList>
    </citation>
    <scope>NUCLEOTIDE SEQUENCE</scope>
    <source>
        <strain evidence="2">I3M17_2</strain>
    </source>
</reference>
<evidence type="ECO:0000313" key="3">
    <source>
        <dbReference type="Proteomes" id="UP001169760"/>
    </source>
</evidence>
<name>A0AAW7X8B8_9GAMM</name>
<comment type="caution">
    <text evidence="2">The sequence shown here is derived from an EMBL/GenBank/DDBJ whole genome shotgun (WGS) entry which is preliminary data.</text>
</comment>
<dbReference type="RefSeq" id="WP_303492812.1">
    <property type="nucleotide sequence ID" value="NZ_JAUOPB010000007.1"/>
</dbReference>